<feature type="compositionally biased region" description="Polar residues" evidence="1">
    <location>
        <begin position="491"/>
        <end position="523"/>
    </location>
</feature>
<accession>A0A7R8HDC6</accession>
<evidence type="ECO:0000256" key="2">
    <source>
        <dbReference type="SAM" id="Phobius"/>
    </source>
</evidence>
<keyword evidence="2" id="KW-1133">Transmembrane helix</keyword>
<feature type="compositionally biased region" description="Basic and acidic residues" evidence="1">
    <location>
        <begin position="471"/>
        <end position="482"/>
    </location>
</feature>
<feature type="region of interest" description="Disordered" evidence="1">
    <location>
        <begin position="257"/>
        <end position="297"/>
    </location>
</feature>
<keyword evidence="2" id="KW-0812">Transmembrane</keyword>
<feature type="compositionally biased region" description="Basic and acidic residues" evidence="1">
    <location>
        <begin position="709"/>
        <end position="723"/>
    </location>
</feature>
<keyword evidence="2" id="KW-0472">Membrane</keyword>
<dbReference type="GO" id="GO:0005938">
    <property type="term" value="C:cell cortex"/>
    <property type="evidence" value="ECO:0007669"/>
    <property type="project" value="TreeGrafter"/>
</dbReference>
<evidence type="ECO:0000256" key="1">
    <source>
        <dbReference type="SAM" id="MobiDB-lite"/>
    </source>
</evidence>
<dbReference type="PANTHER" id="PTHR39387:SF1">
    <property type="entry name" value="SHAVENOID, ISOFORM B"/>
    <property type="match status" value="1"/>
</dbReference>
<feature type="domain" description="Shavenoid isoform B-like N-terminal" evidence="3">
    <location>
        <begin position="14"/>
        <end position="74"/>
    </location>
</feature>
<dbReference type="AlphaFoldDB" id="A0A7R8HDC6"/>
<feature type="compositionally biased region" description="Polar residues" evidence="1">
    <location>
        <begin position="724"/>
        <end position="735"/>
    </location>
</feature>
<dbReference type="OrthoDB" id="6346242at2759"/>
<feature type="region of interest" description="Disordered" evidence="1">
    <location>
        <begin position="447"/>
        <end position="531"/>
    </location>
</feature>
<feature type="compositionally biased region" description="Acidic residues" evidence="1">
    <location>
        <begin position="781"/>
        <end position="794"/>
    </location>
</feature>
<feature type="region of interest" description="Disordered" evidence="1">
    <location>
        <begin position="858"/>
        <end position="960"/>
    </location>
</feature>
<feature type="compositionally biased region" description="Basic residues" evidence="1">
    <location>
        <begin position="761"/>
        <end position="770"/>
    </location>
</feature>
<feature type="compositionally biased region" description="Basic and acidic residues" evidence="1">
    <location>
        <begin position="800"/>
        <end position="816"/>
    </location>
</feature>
<protein>
    <submittedName>
        <fullName evidence="4">(salmon louse) hypothetical protein</fullName>
    </submittedName>
</protein>
<reference evidence="4" key="1">
    <citation type="submission" date="2021-02" db="EMBL/GenBank/DDBJ databases">
        <authorList>
            <person name="Bekaert M."/>
        </authorList>
    </citation>
    <scope>NUCLEOTIDE SEQUENCE</scope>
    <source>
        <strain evidence="4">IoA-00</strain>
    </source>
</reference>
<dbReference type="Proteomes" id="UP000675881">
    <property type="component" value="Chromosome 8"/>
</dbReference>
<feature type="compositionally biased region" description="Low complexity" evidence="1">
    <location>
        <begin position="911"/>
        <end position="929"/>
    </location>
</feature>
<gene>
    <name evidence="4" type="ORF">LSAA_13982</name>
</gene>
<dbReference type="Pfam" id="PF23328">
    <property type="entry name" value="Sha_B_N"/>
    <property type="match status" value="1"/>
</dbReference>
<feature type="region of interest" description="Disordered" evidence="1">
    <location>
        <begin position="699"/>
        <end position="822"/>
    </location>
</feature>
<feature type="compositionally biased region" description="Pro residues" evidence="1">
    <location>
        <begin position="736"/>
        <end position="746"/>
    </location>
</feature>
<name>A0A7R8HDC6_LEPSM</name>
<evidence type="ECO:0000313" key="4">
    <source>
        <dbReference type="EMBL" id="CAF3031453.1"/>
    </source>
</evidence>
<sequence>MPMTTTTQPSNDAITINRHFQGDIFVTSHCSKSFCDSNGTRGEVIRPGGSNCECQCKTNYPIYREDRKQCVKDFPECMLADFISGSASEKIPFVFMPLPGQLIYPSAEIAISDVDTHGNPVLAPICVVSGVDILEATGWRSFENISGDSFQQPFQLHRNDDKTYLQWLGDDKLRKLLEGRLVFVPCVAFRVAGSPGPLLPSSLHVGDGRSSEDDSEGLSFGDYLAIGVCVAFLGIIYIIAIIFFIFMKRKKRRKERLRRQFLKPPSTLPPGLRYKSSKNARNNGGLHLNHHGISTSLGSTRIDEPVYDITKQSKRNEPSDSQESIVLHKNDKLFDGATKQVVGGRSKGKGGGAYEESDNNLDGIFVNTPATHDKENEQGQNSTEFFSKIRFLVRSARAKMKPLLKKTPIFRLNKKGHHPFHQYPSSNGGHSFKSFNDVNAKIYKSFRNNKKQQQFRKNEQESSDYSSQEDSLGKRSSSRENCDPLSLDSGVVTNGSVSPTSTTNDHNHGSSDCSSPHNNPETINESHKTWGDVTEKSIVETISPQFKSSYGRKGSVPGRLEKKSHQESMDLLTKLYDKAVLKIPKVIPSDNESLYSDRSNTIQSIDHDSLDPKNIKKVGGGCHKSIDEDSTYEIVECSQDMSPGVYINNMYSPDTLDGKRKSSIVGEKMILSVSGAPQPTSINDQVFTNKLLISVDYNVKNPDNNVSKNNEKSFDPDTLERSKPFTSTIKISCSSTPPPLPPPLPPYTSSNLEKSPDFKSSTKKKKKKTPKVSSILINSINDEDEEEHTEDESNENMSFQERRERLESSFKARRPESNSSSVLKRIRETEKGDYCGSVPSDGVSKGMENCIKYSFVGGGGNHLKEDTNNSGRTLKNRPEDSGYISTDSSDSRNRVIKLSMGNNNNNDYDSRSLNQSESSLSSMEEGSSSYDHFEASMLDMNDKSKTTTSTDGYIRFSHAS</sequence>
<evidence type="ECO:0000259" key="3">
    <source>
        <dbReference type="Pfam" id="PF23328"/>
    </source>
</evidence>
<dbReference type="EMBL" id="HG994587">
    <property type="protein sequence ID" value="CAF3031453.1"/>
    <property type="molecule type" value="Genomic_DNA"/>
</dbReference>
<dbReference type="InterPro" id="IPR057507">
    <property type="entry name" value="Sha_B-like_N"/>
</dbReference>
<proteinExistence type="predicted"/>
<evidence type="ECO:0000313" key="5">
    <source>
        <dbReference type="Proteomes" id="UP000675881"/>
    </source>
</evidence>
<organism evidence="4 5">
    <name type="scientific">Lepeophtheirus salmonis</name>
    <name type="common">Salmon louse</name>
    <name type="synonym">Caligus salmonis</name>
    <dbReference type="NCBI Taxonomy" id="72036"/>
    <lineage>
        <taxon>Eukaryota</taxon>
        <taxon>Metazoa</taxon>
        <taxon>Ecdysozoa</taxon>
        <taxon>Arthropoda</taxon>
        <taxon>Crustacea</taxon>
        <taxon>Multicrustacea</taxon>
        <taxon>Hexanauplia</taxon>
        <taxon>Copepoda</taxon>
        <taxon>Siphonostomatoida</taxon>
        <taxon>Caligidae</taxon>
        <taxon>Lepeophtheirus</taxon>
    </lineage>
</organism>
<keyword evidence="5" id="KW-1185">Reference proteome</keyword>
<feature type="region of interest" description="Disordered" evidence="1">
    <location>
        <begin position="341"/>
        <end position="382"/>
    </location>
</feature>
<feature type="transmembrane region" description="Helical" evidence="2">
    <location>
        <begin position="223"/>
        <end position="246"/>
    </location>
</feature>
<dbReference type="PANTHER" id="PTHR39387">
    <property type="entry name" value="SHAVENOID, ISOFORM B"/>
    <property type="match status" value="1"/>
</dbReference>